<keyword evidence="1" id="KW-0812">Transmembrane</keyword>
<keyword evidence="1" id="KW-0472">Membrane</keyword>
<accession>A0A0C1R8P9</accession>
<dbReference type="InterPro" id="IPR005325">
    <property type="entry name" value="DUF308_memb"/>
</dbReference>
<feature type="transmembrane region" description="Helical" evidence="1">
    <location>
        <begin position="21"/>
        <end position="37"/>
    </location>
</feature>
<evidence type="ECO:0000313" key="2">
    <source>
        <dbReference type="EMBL" id="KIE13944.1"/>
    </source>
</evidence>
<feature type="transmembrane region" description="Helical" evidence="1">
    <location>
        <begin position="101"/>
        <end position="121"/>
    </location>
</feature>
<proteinExistence type="predicted"/>
<feature type="transmembrane region" description="Helical" evidence="1">
    <location>
        <begin position="76"/>
        <end position="95"/>
    </location>
</feature>
<feature type="transmembrane region" description="Helical" evidence="1">
    <location>
        <begin position="158"/>
        <end position="180"/>
    </location>
</feature>
<dbReference type="STRING" id="1479485.DA73_0200885"/>
<dbReference type="InterPro" id="IPR052712">
    <property type="entry name" value="Acid_resist_chaperone_HdeD"/>
</dbReference>
<comment type="caution">
    <text evidence="2">The sequence shown here is derived from an EMBL/GenBank/DDBJ whole genome shotgun (WGS) entry which is preliminary data.</text>
</comment>
<feature type="transmembrane region" description="Helical" evidence="1">
    <location>
        <begin position="133"/>
        <end position="152"/>
    </location>
</feature>
<dbReference type="OrthoDB" id="193343at2"/>
<name>A0A0C1R8P9_9CYAN</name>
<evidence type="ECO:0000256" key="1">
    <source>
        <dbReference type="SAM" id="Phobius"/>
    </source>
</evidence>
<keyword evidence="1" id="KW-1133">Transmembrane helix</keyword>
<sequence length="190" mass="20766">MRPNFDSIRMGTRLARNWWALALRGLIAILFGLLTLFCPGITLTVLVVFVGAFILASGIFAVIAALRDWRSDAQGWLLLLEGLVGIVAGILTFFWPRITALILLYLIAAWAIATGIVEIIAAIQLRKEIENEWLLGIAGVASVLFGVLLAIWPGAGALAVLWVIGVYAIVFGVLLLILAFRLRNWGRQSQ</sequence>
<dbReference type="Pfam" id="PF03729">
    <property type="entry name" value="DUF308"/>
    <property type="match status" value="1"/>
</dbReference>
<dbReference type="EMBL" id="JHEG02000001">
    <property type="protein sequence ID" value="KIE13944.1"/>
    <property type="molecule type" value="Genomic_DNA"/>
</dbReference>
<gene>
    <name evidence="2" type="ORF">DA73_0200885</name>
</gene>
<organism evidence="2">
    <name type="scientific">Tolypothrix bouteillei VB521301</name>
    <dbReference type="NCBI Taxonomy" id="1479485"/>
    <lineage>
        <taxon>Bacteria</taxon>
        <taxon>Bacillati</taxon>
        <taxon>Cyanobacteriota</taxon>
        <taxon>Cyanophyceae</taxon>
        <taxon>Nostocales</taxon>
        <taxon>Tolypothrichaceae</taxon>
        <taxon>Tolypothrix</taxon>
    </lineage>
</organism>
<feature type="transmembrane region" description="Helical" evidence="1">
    <location>
        <begin position="43"/>
        <end position="64"/>
    </location>
</feature>
<dbReference type="GO" id="GO:0005886">
    <property type="term" value="C:plasma membrane"/>
    <property type="evidence" value="ECO:0007669"/>
    <property type="project" value="TreeGrafter"/>
</dbReference>
<protein>
    <submittedName>
        <fullName evidence="2">Membrane protein</fullName>
    </submittedName>
</protein>
<dbReference type="PANTHER" id="PTHR34989:SF1">
    <property type="entry name" value="PROTEIN HDED"/>
    <property type="match status" value="1"/>
</dbReference>
<dbReference type="AlphaFoldDB" id="A0A0C1R8P9"/>
<reference evidence="2" key="1">
    <citation type="journal article" date="2015" name="Genome Announc.">
        <title>Draft Genome Sequence of Tolypothrix boutellei Strain VB521301.</title>
        <authorList>
            <person name="Chandrababunaidu M.M."/>
            <person name="Singh D."/>
            <person name="Sen D."/>
            <person name="Bhan S."/>
            <person name="Das S."/>
            <person name="Gupta A."/>
            <person name="Adhikary S.P."/>
            <person name="Tripathy S."/>
        </authorList>
    </citation>
    <scope>NUCLEOTIDE SEQUENCE</scope>
    <source>
        <strain evidence="2">VB521301</strain>
    </source>
</reference>
<dbReference type="PANTHER" id="PTHR34989">
    <property type="entry name" value="PROTEIN HDED"/>
    <property type="match status" value="1"/>
</dbReference>